<accession>A0A7M7T527</accession>
<evidence type="ECO:0000313" key="11">
    <source>
        <dbReference type="EnsemblMetazoa" id="XP_030854487"/>
    </source>
</evidence>
<dbReference type="RefSeq" id="XP_030854487.1">
    <property type="nucleotide sequence ID" value="XM_030998627.1"/>
</dbReference>
<keyword evidence="6" id="KW-0735">Signal-anchor</keyword>
<evidence type="ECO:0000256" key="4">
    <source>
        <dbReference type="ARBA" id="ARBA00022679"/>
    </source>
</evidence>
<dbReference type="GO" id="GO:0006491">
    <property type="term" value="P:N-glycan processing"/>
    <property type="evidence" value="ECO:0000318"/>
    <property type="project" value="GO_Central"/>
</dbReference>
<dbReference type="PANTHER" id="PTHR11987:SF52">
    <property type="entry name" value="CMP-N-ACETYLNEURAMINATE-POLY-ALPHA-2, 8-SIALYLTRANSFERASE-LIKE ISOFORM X1"/>
    <property type="match status" value="1"/>
</dbReference>
<dbReference type="GO" id="GO:0000139">
    <property type="term" value="C:Golgi membrane"/>
    <property type="evidence" value="ECO:0007669"/>
    <property type="project" value="UniProtKB-SubCell"/>
</dbReference>
<dbReference type="Pfam" id="PF00777">
    <property type="entry name" value="Glyco_transf_29"/>
    <property type="match status" value="2"/>
</dbReference>
<reference evidence="12" key="1">
    <citation type="submission" date="2015-02" db="EMBL/GenBank/DDBJ databases">
        <title>Genome sequencing for Strongylocentrotus purpuratus.</title>
        <authorList>
            <person name="Murali S."/>
            <person name="Liu Y."/>
            <person name="Vee V."/>
            <person name="English A."/>
            <person name="Wang M."/>
            <person name="Skinner E."/>
            <person name="Han Y."/>
            <person name="Muzny D.M."/>
            <person name="Worley K.C."/>
            <person name="Gibbs R.A."/>
        </authorList>
    </citation>
    <scope>NUCLEOTIDE SEQUENCE</scope>
</reference>
<keyword evidence="7" id="KW-1133">Transmembrane helix</keyword>
<reference evidence="11" key="2">
    <citation type="submission" date="2021-01" db="UniProtKB">
        <authorList>
            <consortium name="EnsemblMetazoa"/>
        </authorList>
    </citation>
    <scope>IDENTIFICATION</scope>
</reference>
<dbReference type="KEGG" id="spu:100893186"/>
<dbReference type="GO" id="GO:0009311">
    <property type="term" value="P:oligosaccharide metabolic process"/>
    <property type="evidence" value="ECO:0000318"/>
    <property type="project" value="GO_Central"/>
</dbReference>
<evidence type="ECO:0000256" key="7">
    <source>
        <dbReference type="ARBA" id="ARBA00022989"/>
    </source>
</evidence>
<dbReference type="InterPro" id="IPR001675">
    <property type="entry name" value="Glyco_trans_29"/>
</dbReference>
<evidence type="ECO:0000256" key="6">
    <source>
        <dbReference type="ARBA" id="ARBA00022968"/>
    </source>
</evidence>
<dbReference type="InterPro" id="IPR038578">
    <property type="entry name" value="GT29-like_sf"/>
</dbReference>
<comment type="subcellular location">
    <subcellularLocation>
        <location evidence="1">Golgi apparatus membrane</location>
        <topology evidence="1">Single-pass type II membrane protein</topology>
    </subcellularLocation>
</comment>
<dbReference type="GeneID" id="100893186"/>
<dbReference type="InParanoid" id="A0A7M7T527"/>
<dbReference type="Proteomes" id="UP000007110">
    <property type="component" value="Unassembled WGS sequence"/>
</dbReference>
<keyword evidence="9" id="KW-0472">Membrane</keyword>
<comment type="similarity">
    <text evidence="2">Belongs to the glycosyltransferase 29 family.</text>
</comment>
<evidence type="ECO:0000256" key="2">
    <source>
        <dbReference type="ARBA" id="ARBA00006003"/>
    </source>
</evidence>
<organism evidence="11 12">
    <name type="scientific">Strongylocentrotus purpuratus</name>
    <name type="common">Purple sea urchin</name>
    <dbReference type="NCBI Taxonomy" id="7668"/>
    <lineage>
        <taxon>Eukaryota</taxon>
        <taxon>Metazoa</taxon>
        <taxon>Echinodermata</taxon>
        <taxon>Eleutherozoa</taxon>
        <taxon>Echinozoa</taxon>
        <taxon>Echinoidea</taxon>
        <taxon>Euechinoidea</taxon>
        <taxon>Echinacea</taxon>
        <taxon>Camarodonta</taxon>
        <taxon>Echinidea</taxon>
        <taxon>Strongylocentrotidae</taxon>
        <taxon>Strongylocentrotus</taxon>
    </lineage>
</organism>
<keyword evidence="5" id="KW-0812">Transmembrane</keyword>
<name>A0A7M7T527_STRPU</name>
<keyword evidence="4" id="KW-0808">Transferase</keyword>
<dbReference type="AlphaFoldDB" id="A0A7M7T527"/>
<dbReference type="PANTHER" id="PTHR11987">
    <property type="entry name" value="ALPHA-2,8-SIALYLTRANSFERASE"/>
    <property type="match status" value="1"/>
</dbReference>
<keyword evidence="8" id="KW-0333">Golgi apparatus</keyword>
<sequence length="364" mass="41621">MNKSRKLLLCLLVTICVSLWWFKSSSLIIRNPFDEGKKALTFGKDYNNGTVARENTGKEALIFNNEDAPHYINEAVATENRKKVAKIMQPWQTIQIYRPNVDPMDMHWSRNIKQLRGSNQTDWIERRVKSCAVVGNSGILLGSNCGHTIDNMDLIIRMNLAEFGHEYSSDVGSKVSFTTINREQLRLVLACFLNMAKAGKEEVPLGNATTPVLSTECYTFIKKFRLLNDDVMWLFKGRLPGLQEVLSLLRKRFGLGFKFAYSPVDPIGPSVKLWKFKAPTSGLAMYTAATQLCDEITLFGFYPFYTDSYNRTILHHYYEPELKEIVVHHQMPLEYKTLLEFKKKGALRLLNNCTLSGKEKHAES</sequence>
<dbReference type="Gene3D" id="3.90.1480.20">
    <property type="entry name" value="Glycosyl transferase family 29"/>
    <property type="match status" value="1"/>
</dbReference>
<evidence type="ECO:0000256" key="5">
    <source>
        <dbReference type="ARBA" id="ARBA00022692"/>
    </source>
</evidence>
<dbReference type="InterPro" id="IPR050943">
    <property type="entry name" value="Glycosyltr_29_Sialyltrsf"/>
</dbReference>
<evidence type="ECO:0000256" key="1">
    <source>
        <dbReference type="ARBA" id="ARBA00004323"/>
    </source>
</evidence>
<dbReference type="CDD" id="cd23963">
    <property type="entry name" value="GT29_ST8SIA"/>
    <property type="match status" value="1"/>
</dbReference>
<dbReference type="OrthoDB" id="10264956at2759"/>
<proteinExistence type="inferred from homology"/>
<dbReference type="GO" id="GO:0003828">
    <property type="term" value="F:alpha-N-acetylneuraminate alpha-2,8-sialyltransferase activity"/>
    <property type="evidence" value="ECO:0000318"/>
    <property type="project" value="GO_Central"/>
</dbReference>
<evidence type="ECO:0000256" key="9">
    <source>
        <dbReference type="ARBA" id="ARBA00023136"/>
    </source>
</evidence>
<keyword evidence="12" id="KW-1185">Reference proteome</keyword>
<evidence type="ECO:0000256" key="8">
    <source>
        <dbReference type="ARBA" id="ARBA00023034"/>
    </source>
</evidence>
<evidence type="ECO:0000256" key="10">
    <source>
        <dbReference type="ARBA" id="ARBA00023180"/>
    </source>
</evidence>
<evidence type="ECO:0000313" key="12">
    <source>
        <dbReference type="Proteomes" id="UP000007110"/>
    </source>
</evidence>
<dbReference type="OMA" id="YITHYIE"/>
<protein>
    <submittedName>
        <fullName evidence="11">Uncharacterized protein</fullName>
    </submittedName>
</protein>
<evidence type="ECO:0000256" key="3">
    <source>
        <dbReference type="ARBA" id="ARBA00022676"/>
    </source>
</evidence>
<keyword evidence="3" id="KW-0328">Glycosyltransferase</keyword>
<keyword evidence="10" id="KW-0325">Glycoprotein</keyword>
<dbReference type="EnsemblMetazoa" id="XM_030998627">
    <property type="protein sequence ID" value="XP_030854487"/>
    <property type="gene ID" value="LOC100893186"/>
</dbReference>